<dbReference type="Proteomes" id="UP000789901">
    <property type="component" value="Unassembled WGS sequence"/>
</dbReference>
<name>A0ABN7XJ20_GIGMA</name>
<gene>
    <name evidence="1" type="ORF">GMARGA_LOCUS44092</name>
</gene>
<comment type="caution">
    <text evidence="1">The sequence shown here is derived from an EMBL/GenBank/DDBJ whole genome shotgun (WGS) entry which is preliminary data.</text>
</comment>
<feature type="non-terminal residue" evidence="1">
    <location>
        <position position="157"/>
    </location>
</feature>
<dbReference type="EMBL" id="CAJVQB010147553">
    <property type="protein sequence ID" value="CAG8855271.1"/>
    <property type="molecule type" value="Genomic_DNA"/>
</dbReference>
<sequence length="157" mass="18699">TNLTFDEWDEYCTMPQIQDNETPSEWKKRIWPCLQYFRNNNLLPDSGKKYLKGIKIIYFWDNSTDLIENGIAICLSCNQLVYIGKNINTGNYYHNGIEKHWRNSCSGNKFCDLDYSKYLEIISKSKSSHSINEKHALYCYRLWQCNAIRKIRYAKKI</sequence>
<reference evidence="1 2" key="1">
    <citation type="submission" date="2021-06" db="EMBL/GenBank/DDBJ databases">
        <authorList>
            <person name="Kallberg Y."/>
            <person name="Tangrot J."/>
            <person name="Rosling A."/>
        </authorList>
    </citation>
    <scope>NUCLEOTIDE SEQUENCE [LARGE SCALE GENOMIC DNA]</scope>
    <source>
        <strain evidence="1 2">120-4 pot B 10/14</strain>
    </source>
</reference>
<organism evidence="1 2">
    <name type="scientific">Gigaspora margarita</name>
    <dbReference type="NCBI Taxonomy" id="4874"/>
    <lineage>
        <taxon>Eukaryota</taxon>
        <taxon>Fungi</taxon>
        <taxon>Fungi incertae sedis</taxon>
        <taxon>Mucoromycota</taxon>
        <taxon>Glomeromycotina</taxon>
        <taxon>Glomeromycetes</taxon>
        <taxon>Diversisporales</taxon>
        <taxon>Gigasporaceae</taxon>
        <taxon>Gigaspora</taxon>
    </lineage>
</organism>
<protein>
    <submittedName>
        <fullName evidence="1">32059_t:CDS:1</fullName>
    </submittedName>
</protein>
<evidence type="ECO:0000313" key="2">
    <source>
        <dbReference type="Proteomes" id="UP000789901"/>
    </source>
</evidence>
<keyword evidence="2" id="KW-1185">Reference proteome</keyword>
<proteinExistence type="predicted"/>
<accession>A0ABN7XJ20</accession>
<evidence type="ECO:0000313" key="1">
    <source>
        <dbReference type="EMBL" id="CAG8855271.1"/>
    </source>
</evidence>
<feature type="non-terminal residue" evidence="1">
    <location>
        <position position="1"/>
    </location>
</feature>